<dbReference type="InterPro" id="IPR027417">
    <property type="entry name" value="P-loop_NTPase"/>
</dbReference>
<dbReference type="GO" id="GO:0000139">
    <property type="term" value="C:Golgi membrane"/>
    <property type="evidence" value="ECO:0007669"/>
    <property type="project" value="UniProtKB-SubCell"/>
</dbReference>
<dbReference type="Proteomes" id="UP001283361">
    <property type="component" value="Unassembled WGS sequence"/>
</dbReference>
<keyword evidence="6 11" id="KW-1133">Transmembrane helix</keyword>
<reference evidence="12" key="1">
    <citation type="journal article" date="2023" name="G3 (Bethesda)">
        <title>A reference genome for the long-term kleptoplast-retaining sea slug Elysia crispata morphotype clarki.</title>
        <authorList>
            <person name="Eastman K.E."/>
            <person name="Pendleton A.L."/>
            <person name="Shaikh M.A."/>
            <person name="Suttiyut T."/>
            <person name="Ogas R."/>
            <person name="Tomko P."/>
            <person name="Gavelis G."/>
            <person name="Widhalm J.R."/>
            <person name="Wisecaver J.H."/>
        </authorList>
    </citation>
    <scope>NUCLEOTIDE SEQUENCE</scope>
    <source>
        <strain evidence="12">ECLA1</strain>
    </source>
</reference>
<feature type="region of interest" description="Disordered" evidence="10">
    <location>
        <begin position="65"/>
        <end position="99"/>
    </location>
</feature>
<evidence type="ECO:0000256" key="6">
    <source>
        <dbReference type="ARBA" id="ARBA00022989"/>
    </source>
</evidence>
<sequence>MNSKAEQITKFWIETCTLKRRAWMLLMITSASGLLYLFLSLSVITNQSSPHPKWIWKSNDGGRDTAKATLSSSRGGSLLHARKKASLQTEKHNREQPEESFDTIIESQDQSHNWRHVFSVRPHAVRGWENYTSEISQESRIYEEKEIPSTNFKERYEKAETKVKGFRHENQIQVSMNPRNQKAQKQKLNGKAEIRQNSLGPTRINQNFQKLSKDSDNSQWQPEIRQVVFAKVHKAASSTVQNILLRFAMARNLSVLLPQAPKTSIFSERTSKINPELVIHHPAGFRFDIFCSHVIYDDSVIAKYFPQSAVRVAILREPLKQALSALAYYSTRYPTRALSAGLRRYPHDPINGFLLHPNHFESPDDYWGPARSYTNNRMSIDLGFDLKNFEMSKKNKTKIQAFLNRLDKVFNIVLISDYFDESMVLLKRYLHWQIKDILHIRVNTANQKVPVWNKKPVLNSTAIHTFRQWNAIDYQLYEHFLPQFFRRIKSEPRFEDEVTFFKEIQERVKTFCDDKLTKTLKIPENIWSNEFTVFKLDCKLMATPEVALAQIVREKQLKRYETEFEKESLEKDK</sequence>
<dbReference type="GO" id="GO:0009247">
    <property type="term" value="P:glycolipid biosynthetic process"/>
    <property type="evidence" value="ECO:0007669"/>
    <property type="project" value="InterPro"/>
</dbReference>
<gene>
    <name evidence="12" type="ORF">RRG08_063313</name>
</gene>
<evidence type="ECO:0000313" key="12">
    <source>
        <dbReference type="EMBL" id="KAK3776609.1"/>
    </source>
</evidence>
<evidence type="ECO:0000256" key="4">
    <source>
        <dbReference type="ARBA" id="ARBA00022692"/>
    </source>
</evidence>
<keyword evidence="4 11" id="KW-0812">Transmembrane</keyword>
<keyword evidence="7" id="KW-0333">Golgi apparatus</keyword>
<accession>A0AAE1DN22</accession>
<comment type="subcellular location">
    <subcellularLocation>
        <location evidence="1">Golgi apparatus membrane</location>
        <topology evidence="1">Single-pass type II membrane protein</topology>
    </subcellularLocation>
</comment>
<organism evidence="12 13">
    <name type="scientific">Elysia crispata</name>
    <name type="common">lettuce slug</name>
    <dbReference type="NCBI Taxonomy" id="231223"/>
    <lineage>
        <taxon>Eukaryota</taxon>
        <taxon>Metazoa</taxon>
        <taxon>Spiralia</taxon>
        <taxon>Lophotrochozoa</taxon>
        <taxon>Mollusca</taxon>
        <taxon>Gastropoda</taxon>
        <taxon>Heterobranchia</taxon>
        <taxon>Euthyneura</taxon>
        <taxon>Panpulmonata</taxon>
        <taxon>Sacoglossa</taxon>
        <taxon>Placobranchoidea</taxon>
        <taxon>Plakobranchidae</taxon>
        <taxon>Elysia</taxon>
    </lineage>
</organism>
<keyword evidence="13" id="KW-1185">Reference proteome</keyword>
<dbReference type="Gene3D" id="3.40.50.300">
    <property type="entry name" value="P-loop containing nucleotide triphosphate hydrolases"/>
    <property type="match status" value="1"/>
</dbReference>
<proteinExistence type="inferred from homology"/>
<evidence type="ECO:0008006" key="14">
    <source>
        <dbReference type="Google" id="ProtNLM"/>
    </source>
</evidence>
<comment type="caution">
    <text evidence="12">The sequence shown here is derived from an EMBL/GenBank/DDBJ whole genome shotgun (WGS) entry which is preliminary data.</text>
</comment>
<dbReference type="InterPro" id="IPR009729">
    <property type="entry name" value="Gal-3-0_sulfotransfrase"/>
</dbReference>
<dbReference type="AlphaFoldDB" id="A0AAE1DN22"/>
<evidence type="ECO:0000256" key="9">
    <source>
        <dbReference type="ARBA" id="ARBA00023180"/>
    </source>
</evidence>
<feature type="transmembrane region" description="Helical" evidence="11">
    <location>
        <begin position="21"/>
        <end position="44"/>
    </location>
</feature>
<keyword evidence="9" id="KW-0325">Glycoprotein</keyword>
<evidence type="ECO:0000256" key="8">
    <source>
        <dbReference type="ARBA" id="ARBA00023136"/>
    </source>
</evidence>
<keyword evidence="3" id="KW-0808">Transferase</keyword>
<evidence type="ECO:0000256" key="11">
    <source>
        <dbReference type="SAM" id="Phobius"/>
    </source>
</evidence>
<evidence type="ECO:0000256" key="2">
    <source>
        <dbReference type="ARBA" id="ARBA00008124"/>
    </source>
</evidence>
<protein>
    <recommendedName>
        <fullName evidence="14">Galactose-3-O-sulfotransferase 2-like</fullName>
    </recommendedName>
</protein>
<dbReference type="EMBL" id="JAWDGP010003195">
    <property type="protein sequence ID" value="KAK3776609.1"/>
    <property type="molecule type" value="Genomic_DNA"/>
</dbReference>
<evidence type="ECO:0000313" key="13">
    <source>
        <dbReference type="Proteomes" id="UP001283361"/>
    </source>
</evidence>
<dbReference type="PANTHER" id="PTHR14647:SF87">
    <property type="entry name" value="PUTATIVE-RELATED"/>
    <property type="match status" value="1"/>
</dbReference>
<dbReference type="Pfam" id="PF06990">
    <property type="entry name" value="Gal-3-0_sulfotr"/>
    <property type="match status" value="1"/>
</dbReference>
<dbReference type="PANTHER" id="PTHR14647">
    <property type="entry name" value="GALACTOSE-3-O-SULFOTRANSFERASE"/>
    <property type="match status" value="1"/>
</dbReference>
<keyword evidence="5" id="KW-0735">Signal-anchor</keyword>
<keyword evidence="8 11" id="KW-0472">Membrane</keyword>
<evidence type="ECO:0000256" key="3">
    <source>
        <dbReference type="ARBA" id="ARBA00022679"/>
    </source>
</evidence>
<name>A0AAE1DN22_9GAST</name>
<evidence type="ECO:0000256" key="10">
    <source>
        <dbReference type="SAM" id="MobiDB-lite"/>
    </source>
</evidence>
<evidence type="ECO:0000256" key="1">
    <source>
        <dbReference type="ARBA" id="ARBA00004323"/>
    </source>
</evidence>
<comment type="similarity">
    <text evidence="2">Belongs to the galactose-3-O-sulfotransferase family.</text>
</comment>
<dbReference type="GO" id="GO:0001733">
    <property type="term" value="F:galactosylceramide sulfotransferase activity"/>
    <property type="evidence" value="ECO:0007669"/>
    <property type="project" value="InterPro"/>
</dbReference>
<evidence type="ECO:0000256" key="5">
    <source>
        <dbReference type="ARBA" id="ARBA00022968"/>
    </source>
</evidence>
<evidence type="ECO:0000256" key="7">
    <source>
        <dbReference type="ARBA" id="ARBA00023034"/>
    </source>
</evidence>